<feature type="transmembrane region" description="Helical" evidence="8">
    <location>
        <begin position="247"/>
        <end position="266"/>
    </location>
</feature>
<evidence type="ECO:0000256" key="5">
    <source>
        <dbReference type="ARBA" id="ARBA00022970"/>
    </source>
</evidence>
<feature type="transmembrane region" description="Helical" evidence="8">
    <location>
        <begin position="96"/>
        <end position="114"/>
    </location>
</feature>
<dbReference type="InterPro" id="IPR002293">
    <property type="entry name" value="AA/rel_permease1"/>
</dbReference>
<name>A0AAD3SWN6_NEPGR</name>
<feature type="transmembrane region" description="Helical" evidence="8">
    <location>
        <begin position="440"/>
        <end position="463"/>
    </location>
</feature>
<dbReference type="EMBL" id="BSYO01000019">
    <property type="protein sequence ID" value="GMH18236.1"/>
    <property type="molecule type" value="Genomic_DNA"/>
</dbReference>
<protein>
    <recommendedName>
        <fullName evidence="9">Cationic amino acid transporter C-terminal domain-containing protein</fullName>
    </recommendedName>
</protein>
<dbReference type="Gene3D" id="1.20.1740.10">
    <property type="entry name" value="Amino acid/polyamine transporter I"/>
    <property type="match status" value="1"/>
</dbReference>
<evidence type="ECO:0000313" key="11">
    <source>
        <dbReference type="Proteomes" id="UP001279734"/>
    </source>
</evidence>
<evidence type="ECO:0000256" key="7">
    <source>
        <dbReference type="ARBA" id="ARBA00023136"/>
    </source>
</evidence>
<keyword evidence="3" id="KW-0813">Transport</keyword>
<organism evidence="10 11">
    <name type="scientific">Nepenthes gracilis</name>
    <name type="common">Slender pitcher plant</name>
    <dbReference type="NCBI Taxonomy" id="150966"/>
    <lineage>
        <taxon>Eukaryota</taxon>
        <taxon>Viridiplantae</taxon>
        <taxon>Streptophyta</taxon>
        <taxon>Embryophyta</taxon>
        <taxon>Tracheophyta</taxon>
        <taxon>Spermatophyta</taxon>
        <taxon>Magnoliopsida</taxon>
        <taxon>eudicotyledons</taxon>
        <taxon>Gunneridae</taxon>
        <taxon>Pentapetalae</taxon>
        <taxon>Caryophyllales</taxon>
        <taxon>Nepenthaceae</taxon>
        <taxon>Nepenthes</taxon>
    </lineage>
</organism>
<dbReference type="PANTHER" id="PTHR43243:SF62">
    <property type="entry name" value="CATIONIC AMINO ACID TRANSPORTER 8, VACUOLAR"/>
    <property type="match status" value="1"/>
</dbReference>
<feature type="transmembrane region" description="Helical" evidence="8">
    <location>
        <begin position="528"/>
        <end position="550"/>
    </location>
</feature>
<comment type="similarity">
    <text evidence="2">Belongs to the amino acid-polyamine-organocation (APC) superfamily. Cationic amino acid transporter (CAT) (TC 2.A.3.3) family.</text>
</comment>
<keyword evidence="6 8" id="KW-1133">Transmembrane helix</keyword>
<evidence type="ECO:0000256" key="8">
    <source>
        <dbReference type="SAM" id="Phobius"/>
    </source>
</evidence>
<accession>A0AAD3SWN6</accession>
<feature type="transmembrane region" description="Helical" evidence="8">
    <location>
        <begin position="556"/>
        <end position="580"/>
    </location>
</feature>
<keyword evidence="5" id="KW-0029">Amino-acid transport</keyword>
<dbReference type="PANTHER" id="PTHR43243">
    <property type="entry name" value="INNER MEMBRANE TRANSPORTER YGJI-RELATED"/>
    <property type="match status" value="1"/>
</dbReference>
<comment type="subcellular location">
    <subcellularLocation>
        <location evidence="1">Membrane</location>
        <topology evidence="1">Multi-pass membrane protein</topology>
    </subcellularLocation>
</comment>
<feature type="transmembrane region" description="Helical" evidence="8">
    <location>
        <begin position="126"/>
        <end position="147"/>
    </location>
</feature>
<evidence type="ECO:0000256" key="2">
    <source>
        <dbReference type="ARBA" id="ARBA00008572"/>
    </source>
</evidence>
<feature type="transmembrane region" description="Helical" evidence="8">
    <location>
        <begin position="500"/>
        <end position="521"/>
    </location>
</feature>
<keyword evidence="4 8" id="KW-0812">Transmembrane</keyword>
<dbReference type="AlphaFoldDB" id="A0AAD3SWN6"/>
<sequence>MEESKSFRSNVSLLSAQMGLTAAETSSERSYWRWSKKDFFPEQSFQSCSDYRKALSQTWPRLKDRLFDRSSETTELVELRKESEIPMKKCLTWWDLIWLSFGSVVGSGIFTITGQEAHNDAGPSIVLSYAISGLSALLSVFCYTEFSVEIPVAGGSFSFLRIELGDFIAFIAASNILLEAIVGAAGLGRSWSSYFASLIKDDSDFLRIYVKSFADGFNLLDPIAVAVLLIVNGIAMSGTKKASFLNWISSIVSAMVIVFIIVVGFIHGKTKNLVPFFPYGAEGVFRAAAVVYWSYTGFDMVATMAEETKRPSRDIPVGLVGSMSMITVIYCLMSLTLTMMQKYTEIDVNAPYSVVFDKIGMKWAKYLVSICALKGMTTSMLVGSLGQARYTTQIARAHMIPPWLALVHPKTRTPVNATLVVTILSAIVAFFTSLDVLSSVFSFSTLFIFMLMAVSLLVRRYYVKDVTPKWDFVKFLASLLLVICASIGVAAIWNTSSHEWTGYAVCGAIWFMGTLAMGFLPQPQTPKVWAVPFVPWLPSLSIALNLFLIGSLGYQAFLRFFICSAVMLIYYVFVGVHATYDVAHQDQKQVSMEDGTDSRKEQCSTNLVE</sequence>
<evidence type="ECO:0000256" key="1">
    <source>
        <dbReference type="ARBA" id="ARBA00004141"/>
    </source>
</evidence>
<feature type="transmembrane region" description="Helical" evidence="8">
    <location>
        <begin position="315"/>
        <end position="333"/>
    </location>
</feature>
<evidence type="ECO:0000256" key="6">
    <source>
        <dbReference type="ARBA" id="ARBA00022989"/>
    </source>
</evidence>
<feature type="transmembrane region" description="Helical" evidence="8">
    <location>
        <begin position="415"/>
        <end position="434"/>
    </location>
</feature>
<evidence type="ECO:0000313" key="10">
    <source>
        <dbReference type="EMBL" id="GMH18236.1"/>
    </source>
</evidence>
<feature type="domain" description="Cationic amino acid transporter C-terminal" evidence="9">
    <location>
        <begin position="529"/>
        <end position="578"/>
    </location>
</feature>
<dbReference type="Pfam" id="PF13520">
    <property type="entry name" value="AA_permease_2"/>
    <property type="match status" value="1"/>
</dbReference>
<dbReference type="GO" id="GO:0015171">
    <property type="term" value="F:amino acid transmembrane transporter activity"/>
    <property type="evidence" value="ECO:0007669"/>
    <property type="project" value="TreeGrafter"/>
</dbReference>
<evidence type="ECO:0000256" key="3">
    <source>
        <dbReference type="ARBA" id="ARBA00022448"/>
    </source>
</evidence>
<gene>
    <name evidence="10" type="ORF">Nepgr_020077</name>
</gene>
<dbReference type="Proteomes" id="UP001279734">
    <property type="component" value="Unassembled WGS sequence"/>
</dbReference>
<keyword evidence="7 8" id="KW-0472">Membrane</keyword>
<evidence type="ECO:0000256" key="4">
    <source>
        <dbReference type="ARBA" id="ARBA00022692"/>
    </source>
</evidence>
<feature type="transmembrane region" description="Helical" evidence="8">
    <location>
        <begin position="475"/>
        <end position="494"/>
    </location>
</feature>
<comment type="caution">
    <text evidence="10">The sequence shown here is derived from an EMBL/GenBank/DDBJ whole genome shotgun (WGS) entry which is preliminary data.</text>
</comment>
<proteinExistence type="inferred from homology"/>
<keyword evidence="11" id="KW-1185">Reference proteome</keyword>
<feature type="transmembrane region" description="Helical" evidence="8">
    <location>
        <begin position="208"/>
        <end position="235"/>
    </location>
</feature>
<reference evidence="10" key="1">
    <citation type="submission" date="2023-05" db="EMBL/GenBank/DDBJ databases">
        <title>Nepenthes gracilis genome sequencing.</title>
        <authorList>
            <person name="Fukushima K."/>
        </authorList>
    </citation>
    <scope>NUCLEOTIDE SEQUENCE</scope>
    <source>
        <strain evidence="10">SING2019-196</strain>
    </source>
</reference>
<dbReference type="GO" id="GO:0005886">
    <property type="term" value="C:plasma membrane"/>
    <property type="evidence" value="ECO:0007669"/>
    <property type="project" value="UniProtKB-ARBA"/>
</dbReference>
<feature type="transmembrane region" description="Helical" evidence="8">
    <location>
        <begin position="273"/>
        <end position="295"/>
    </location>
</feature>
<dbReference type="FunFam" id="1.20.1740.10:FF:000035">
    <property type="entry name" value="Cationic amino acid transporter 5"/>
    <property type="match status" value="1"/>
</dbReference>
<dbReference type="InterPro" id="IPR029485">
    <property type="entry name" value="CAT_C"/>
</dbReference>
<evidence type="ECO:0000259" key="9">
    <source>
        <dbReference type="Pfam" id="PF13906"/>
    </source>
</evidence>
<dbReference type="Pfam" id="PF13906">
    <property type="entry name" value="AA_permease_C"/>
    <property type="match status" value="1"/>
</dbReference>
<feature type="transmembrane region" description="Helical" evidence="8">
    <location>
        <begin position="167"/>
        <end position="187"/>
    </location>
</feature>